<dbReference type="GO" id="GO:0009279">
    <property type="term" value="C:cell outer membrane"/>
    <property type="evidence" value="ECO:0007669"/>
    <property type="project" value="UniProtKB-SubCell"/>
</dbReference>
<comment type="subcellular location">
    <subcellularLocation>
        <location evidence="2">Cell outer membrane</location>
    </subcellularLocation>
    <subcellularLocation>
        <location evidence="1">Cell surface</location>
    </subcellularLocation>
</comment>
<dbReference type="InterPro" id="IPR011049">
    <property type="entry name" value="Serralysin-like_metalloprot_C"/>
</dbReference>
<evidence type="ECO:0000256" key="7">
    <source>
        <dbReference type="ARBA" id="ARBA00022729"/>
    </source>
</evidence>
<feature type="domain" description="Trimeric autotransporter adhesin YadA-like head" evidence="14">
    <location>
        <begin position="1384"/>
        <end position="1408"/>
    </location>
</feature>
<sequence>MNRIYRLVWSKSRNALVVASELSSSAARPGASPSSRRGRPARAAWLGLLAAGGFAFALAAQAQSTGDRKLDELQTLMARYDGTAPSTAQAAPAAATGGLVRVVDGVTGAVATTVTRVQGGVAKVLPLPGGVAGTGPVLDVVRTVPHQVVGQVGPTVHTAVRDVRQVVSGLAGVVGGTGAIVGAATHAVDASVSKVGDAAQALPLPGGAGQVVGAVATVPEKVVGGAAPVAQGVASGVGQLVSGLVQGATSGGLAGTAGQAAHGVASTLPEVRADAAVATPLAQAGAGAKLQDGRLDVHLAVQPRHPSAAAAQGGEGLQAAAGVAVAAPTPAGTSRVAGAVDVAADREHGLAAGASAVASLPPVAGVALDAGVKAAARDDADDDATGALAVDAEVAADRRRRHDGDDAPQADAVADNDTTAGSPASPLPLVGGSLSSLGGVVGGTVSGVTGALGGLVGAATPAAVPPVPPPSAQPTGLIVGNGGVVGTVTQLLGTTENSLFSNSSGYVSNGSLRVNNANFTQGYSTVSVLGIPALNLTPVGTVLTTTDGTVLGGTGTNSHLTLIGGVTSDNYITNINNGAAGGLLGVVLPNSAPAWASTCLNVLGVVTESCWAVNAAQDYQVLVGDGASANGSKEVVIGTNASHTLPAVDAGTAFPGDGANDQNNPSGVPTADYEARLGHSVVIGDDASGTANAQTIVGAEATASVANSVALGYKSSASRGAQTNYAAYGLATPQNSAGEVSIGAAGQERQITHVAPGSDLTDAVNVAQLQGVAGMAGNAVQYDDAAHSAVTLGGAGATAPVALHNVAPGALAADSTDAVNGAQLFATNQQVTNNNTTINNLQANALLWNATLGTYDASHGGSPQRIANVADGTAPNDAVNRSQLDTVAGTALNAVQYDDPAHSSVTLGGAGATAPVAVHNVAPGALAADSTDAVNGAQLFATNQQVTNNSTTITNLQANALLWNATLGTYDASHGGAPQRIANVADGTAPNDAVNRSQLDTVAGTALNAVQYDDPAHDSVTLGGAGATAPVALHNVAAGVLSATSADAVNGAQLFATNATLAQYLGGTTSFDPVTNTWTAPTFSITSVASDGSTSTSDYHSVSDAFGAVNGSVTNLNSRIDNIDNGGGIKYFHANSALADASATGSDSVAAGPQAVAAGAGSVAVGNGASAAADGSLALGAGAAADAANSVALGAGATASRGAQAAYAAYGLAAPQDSAGEVNVGGRQVTGVAAGSEDDDAVNVAQLKAVDEHVSSTDRLAVKYDADEAGNATDRITLVGSGGGAPVAIGNLAAGLEAAGSTEAVNGAQLWHWTQDAGNAYSNYSLYQQIANLGNGGGDGGSKYLSVNSTLGAANATGTDSVAVGPVASASGNGSVALGNGADASADNAVAIGAGSVADRADSVSVGSAGHERQITNVAAGSADTDAVNVSQLKSTVDASQKGAIRYDTKADGSTDYTSVTLGGGNGGGLRPEAVTTTTIHNVTAGTADTDAVNVGQLHAGMQDAVNWANAYTDQRLGDLNNRIDHIGHRADAGVAAAMAMAGLPQAYEPGRSMAAVAAGTFRGESSLAIGISTVSEGGRWVYKLTGSTDSRGDTGVSIGAGMQW</sequence>
<feature type="domain" description="Trimeric autotransporter adhesin YadA-like head" evidence="14">
    <location>
        <begin position="697"/>
        <end position="715"/>
    </location>
</feature>
<feature type="domain" description="Trimeric autotransporter adhesin YadA-like stalk" evidence="15">
    <location>
        <begin position="1414"/>
        <end position="1454"/>
    </location>
</feature>
<feature type="domain" description="Trimeric autotransporter adhesin YadA-like head" evidence="14">
    <location>
        <begin position="1356"/>
        <end position="1382"/>
    </location>
</feature>
<keyword evidence="6 12" id="KW-0812">Transmembrane</keyword>
<dbReference type="OrthoDB" id="1631723at2"/>
<evidence type="ECO:0000256" key="12">
    <source>
        <dbReference type="SAM" id="Phobius"/>
    </source>
</evidence>
<evidence type="ECO:0000259" key="14">
    <source>
        <dbReference type="Pfam" id="PF05658"/>
    </source>
</evidence>
<dbReference type="Gene3D" id="4.10.80.270">
    <property type="match status" value="2"/>
</dbReference>
<dbReference type="InterPro" id="IPR045584">
    <property type="entry name" value="Pilin-like"/>
</dbReference>
<feature type="domain" description="Trimeric autotransporter adhesin YadA-like stalk" evidence="15">
    <location>
        <begin position="1228"/>
        <end position="1256"/>
    </location>
</feature>
<dbReference type="Gene3D" id="2.60.40.4050">
    <property type="match status" value="1"/>
</dbReference>
<keyword evidence="12" id="KW-1133">Transmembrane helix</keyword>
<dbReference type="InterPro" id="IPR008635">
    <property type="entry name" value="Coiled_stalk_dom"/>
</dbReference>
<evidence type="ECO:0000256" key="9">
    <source>
        <dbReference type="ARBA" id="ARBA00023136"/>
    </source>
</evidence>
<comment type="similarity">
    <text evidence="3">Belongs to the autotransporter-2 (AT-2) (TC 1.B.40) family.</text>
</comment>
<feature type="domain" description="Trimeric autotransporter adhesin YadA-like stalk" evidence="15">
    <location>
        <begin position="980"/>
        <end position="1009"/>
    </location>
</feature>
<evidence type="ECO:0000259" key="13">
    <source>
        <dbReference type="Pfam" id="PF03895"/>
    </source>
</evidence>
<accession>A0A316I059</accession>
<evidence type="ECO:0000256" key="5">
    <source>
        <dbReference type="ARBA" id="ARBA00022452"/>
    </source>
</evidence>
<evidence type="ECO:0000313" key="17">
    <source>
        <dbReference type="EMBL" id="PWK85843.1"/>
    </source>
</evidence>
<keyword evidence="9 12" id="KW-0472">Membrane</keyword>
<feature type="domain" description="Trimeric autotransporter adhesin YadA-like stalk" evidence="15">
    <location>
        <begin position="1480"/>
        <end position="1514"/>
    </location>
</feature>
<dbReference type="Pfam" id="PF03895">
    <property type="entry name" value="YadA_anchor"/>
    <property type="match status" value="1"/>
</dbReference>
<evidence type="ECO:0000256" key="2">
    <source>
        <dbReference type="ARBA" id="ARBA00004442"/>
    </source>
</evidence>
<evidence type="ECO:0000256" key="1">
    <source>
        <dbReference type="ARBA" id="ARBA00004241"/>
    </source>
</evidence>
<feature type="domain" description="ESPR" evidence="16">
    <location>
        <begin position="1"/>
        <end position="51"/>
    </location>
</feature>
<evidence type="ECO:0000259" key="16">
    <source>
        <dbReference type="Pfam" id="PF13018"/>
    </source>
</evidence>
<keyword evidence="18" id="KW-1185">Reference proteome</keyword>
<feature type="transmembrane region" description="Helical" evidence="12">
    <location>
        <begin position="43"/>
        <end position="60"/>
    </location>
</feature>
<feature type="domain" description="Trimeric autotransporter adhesin YadA-like stalk" evidence="15">
    <location>
        <begin position="1034"/>
        <end position="1071"/>
    </location>
</feature>
<organism evidence="17 18">
    <name type="scientific">Fulvimonas soli</name>
    <dbReference type="NCBI Taxonomy" id="155197"/>
    <lineage>
        <taxon>Bacteria</taxon>
        <taxon>Pseudomonadati</taxon>
        <taxon>Pseudomonadota</taxon>
        <taxon>Gammaproteobacteria</taxon>
        <taxon>Lysobacterales</taxon>
        <taxon>Rhodanobacteraceae</taxon>
        <taxon>Fulvimonas</taxon>
    </lineage>
</organism>
<evidence type="ECO:0000313" key="18">
    <source>
        <dbReference type="Proteomes" id="UP000245812"/>
    </source>
</evidence>
<gene>
    <name evidence="17" type="ORF">C7456_108139</name>
</gene>
<dbReference type="InterPro" id="IPR005594">
    <property type="entry name" value="YadA_C"/>
</dbReference>
<dbReference type="Gene3D" id="3.30.1300.30">
    <property type="entry name" value="GSPII I/J protein-like"/>
    <property type="match status" value="1"/>
</dbReference>
<feature type="region of interest" description="Disordered" evidence="11">
    <location>
        <begin position="395"/>
        <end position="427"/>
    </location>
</feature>
<dbReference type="Pfam" id="PF05658">
    <property type="entry name" value="YadA_head"/>
    <property type="match status" value="5"/>
</dbReference>
<dbReference type="Pfam" id="PF05662">
    <property type="entry name" value="YadA_stalk"/>
    <property type="match status" value="10"/>
</dbReference>
<evidence type="ECO:0000256" key="4">
    <source>
        <dbReference type="ARBA" id="ARBA00022448"/>
    </source>
</evidence>
<keyword evidence="7" id="KW-0732">Signal</keyword>
<dbReference type="EMBL" id="QGHC01000008">
    <property type="protein sequence ID" value="PWK85843.1"/>
    <property type="molecule type" value="Genomic_DNA"/>
</dbReference>
<dbReference type="Gene3D" id="1.20.5.170">
    <property type="match status" value="3"/>
</dbReference>
<feature type="domain" description="Trimeric autotransporter adhesin YadA-like head" evidence="14">
    <location>
        <begin position="1171"/>
        <end position="1197"/>
    </location>
</feature>
<keyword evidence="4" id="KW-0813">Transport</keyword>
<comment type="caution">
    <text evidence="17">The sequence shown here is derived from an EMBL/GenBank/DDBJ whole genome shotgun (WGS) entry which is preliminary data.</text>
</comment>
<feature type="domain" description="Trimeric autotransporter adhesin YadA-like head" evidence="14">
    <location>
        <begin position="1143"/>
        <end position="1169"/>
    </location>
</feature>
<dbReference type="Proteomes" id="UP000245812">
    <property type="component" value="Unassembled WGS sequence"/>
</dbReference>
<protein>
    <submittedName>
        <fullName evidence="17">Autotransporter adhesin</fullName>
    </submittedName>
</protein>
<feature type="domain" description="Trimeric autotransporter adhesin YadA-like stalk" evidence="15">
    <location>
        <begin position="750"/>
        <end position="780"/>
    </location>
</feature>
<proteinExistence type="inferred from homology"/>
<dbReference type="SUPFAM" id="SSF101967">
    <property type="entry name" value="Adhesin YadA, collagen-binding domain"/>
    <property type="match status" value="6"/>
</dbReference>
<dbReference type="SUPFAM" id="SSF54523">
    <property type="entry name" value="Pili subunits"/>
    <property type="match status" value="1"/>
</dbReference>
<evidence type="ECO:0000256" key="8">
    <source>
        <dbReference type="ARBA" id="ARBA00022927"/>
    </source>
</evidence>
<feature type="domain" description="Trimeric autotransporter adhesin YadA-like stalk" evidence="15">
    <location>
        <begin position="865"/>
        <end position="894"/>
    </location>
</feature>
<keyword evidence="8" id="KW-0653">Protein transport</keyword>
<dbReference type="RefSeq" id="WP_109723970.1">
    <property type="nucleotide sequence ID" value="NZ_MSZV01000013.1"/>
</dbReference>
<name>A0A316I059_9GAMM</name>
<keyword evidence="10" id="KW-0998">Cell outer membrane</keyword>
<dbReference type="InterPro" id="IPR008640">
    <property type="entry name" value="Adhesin_Head_dom"/>
</dbReference>
<evidence type="ECO:0000256" key="10">
    <source>
        <dbReference type="ARBA" id="ARBA00023237"/>
    </source>
</evidence>
<feature type="domain" description="Trimeric autotransporter adhesin YadA-like stalk" evidence="15">
    <location>
        <begin position="1289"/>
        <end position="1324"/>
    </location>
</feature>
<dbReference type="InterPro" id="IPR024973">
    <property type="entry name" value="ESPR"/>
</dbReference>
<dbReference type="Gene3D" id="2.150.10.10">
    <property type="entry name" value="Serralysin-like metalloprotease, C-terminal"/>
    <property type="match status" value="2"/>
</dbReference>
<evidence type="ECO:0000256" key="3">
    <source>
        <dbReference type="ARBA" id="ARBA00005848"/>
    </source>
</evidence>
<dbReference type="Gene3D" id="6.10.250.2040">
    <property type="match status" value="4"/>
</dbReference>
<reference evidence="17 18" key="1">
    <citation type="submission" date="2018-05" db="EMBL/GenBank/DDBJ databases">
        <title>Genomic Encyclopedia of Type Strains, Phase IV (KMG-IV): sequencing the most valuable type-strain genomes for metagenomic binning, comparative biology and taxonomic classification.</title>
        <authorList>
            <person name="Goeker M."/>
        </authorList>
    </citation>
    <scope>NUCLEOTIDE SEQUENCE [LARGE SCALE GENOMIC DNA]</scope>
    <source>
        <strain evidence="17 18">DSM 14263</strain>
    </source>
</reference>
<evidence type="ECO:0000256" key="6">
    <source>
        <dbReference type="ARBA" id="ARBA00022692"/>
    </source>
</evidence>
<dbReference type="Pfam" id="PF13018">
    <property type="entry name" value="ESPR"/>
    <property type="match status" value="1"/>
</dbReference>
<dbReference type="GO" id="GO:0015031">
    <property type="term" value="P:protein transport"/>
    <property type="evidence" value="ECO:0007669"/>
    <property type="project" value="UniProtKB-KW"/>
</dbReference>
<evidence type="ECO:0000256" key="11">
    <source>
        <dbReference type="SAM" id="MobiDB-lite"/>
    </source>
</evidence>
<feature type="domain" description="Trimeric autotransporter adhesin YadA-like C-terminal membrane anchor" evidence="13">
    <location>
        <begin position="1545"/>
        <end position="1605"/>
    </location>
</feature>
<dbReference type="Gene3D" id="1.20.5.2280">
    <property type="match status" value="1"/>
</dbReference>
<keyword evidence="5" id="KW-1134">Transmembrane beta strand</keyword>
<dbReference type="GO" id="GO:0009986">
    <property type="term" value="C:cell surface"/>
    <property type="evidence" value="ECO:0007669"/>
    <property type="project" value="UniProtKB-SubCell"/>
</dbReference>
<feature type="domain" description="Trimeric autotransporter adhesin YadA-like stalk" evidence="15">
    <location>
        <begin position="804"/>
        <end position="845"/>
    </location>
</feature>
<feature type="domain" description="Trimeric autotransporter adhesin YadA-like stalk" evidence="15">
    <location>
        <begin position="919"/>
        <end position="960"/>
    </location>
</feature>
<evidence type="ECO:0000259" key="15">
    <source>
        <dbReference type="Pfam" id="PF05662"/>
    </source>
</evidence>